<dbReference type="RefSeq" id="WP_157300674.1">
    <property type="nucleotide sequence ID" value="NZ_BAAAZB010000005.1"/>
</dbReference>
<proteinExistence type="predicted"/>
<keyword evidence="1" id="KW-0732">Signal</keyword>
<sequence length="89" mass="9334">MKKAKIMLSAIAVLAVVGGAFAFKANKFNPGRTLYYINPGAACLPTTLTTVNWGTTTVTTGPATVFRSGFYTTSLCVGPVTIAYPTNPQ</sequence>
<protein>
    <submittedName>
        <fullName evidence="2">Uncharacterized protein</fullName>
    </submittedName>
</protein>
<comment type="caution">
    <text evidence="2">The sequence shown here is derived from an EMBL/GenBank/DDBJ whole genome shotgun (WGS) entry which is preliminary data.</text>
</comment>
<name>A0A6N8J9Y3_9BACT</name>
<dbReference type="Proteomes" id="UP000468388">
    <property type="component" value="Unassembled WGS sequence"/>
</dbReference>
<accession>A0A6N8J9Y3</accession>
<evidence type="ECO:0000313" key="2">
    <source>
        <dbReference type="EMBL" id="MVT42040.1"/>
    </source>
</evidence>
<dbReference type="AlphaFoldDB" id="A0A6N8J9Y3"/>
<reference evidence="2 3" key="1">
    <citation type="submission" date="2019-12" db="EMBL/GenBank/DDBJ databases">
        <title>The draft genomic sequence of strain Chitinophaga oryziterrae JCM 16595.</title>
        <authorList>
            <person name="Zhang X."/>
        </authorList>
    </citation>
    <scope>NUCLEOTIDE SEQUENCE [LARGE SCALE GENOMIC DNA]</scope>
    <source>
        <strain evidence="2 3">JCM 16595</strain>
    </source>
</reference>
<dbReference type="EMBL" id="WRXO01000004">
    <property type="protein sequence ID" value="MVT42040.1"/>
    <property type="molecule type" value="Genomic_DNA"/>
</dbReference>
<gene>
    <name evidence="2" type="ORF">GO495_15720</name>
</gene>
<keyword evidence="3" id="KW-1185">Reference proteome</keyword>
<evidence type="ECO:0000313" key="3">
    <source>
        <dbReference type="Proteomes" id="UP000468388"/>
    </source>
</evidence>
<feature type="signal peptide" evidence="1">
    <location>
        <begin position="1"/>
        <end position="22"/>
    </location>
</feature>
<organism evidence="2 3">
    <name type="scientific">Chitinophaga oryziterrae</name>
    <dbReference type="NCBI Taxonomy" id="1031224"/>
    <lineage>
        <taxon>Bacteria</taxon>
        <taxon>Pseudomonadati</taxon>
        <taxon>Bacteroidota</taxon>
        <taxon>Chitinophagia</taxon>
        <taxon>Chitinophagales</taxon>
        <taxon>Chitinophagaceae</taxon>
        <taxon>Chitinophaga</taxon>
    </lineage>
</organism>
<evidence type="ECO:0000256" key="1">
    <source>
        <dbReference type="SAM" id="SignalP"/>
    </source>
</evidence>
<feature type="chain" id="PRO_5026878081" evidence="1">
    <location>
        <begin position="23"/>
        <end position="89"/>
    </location>
</feature>